<keyword evidence="2" id="KW-1185">Reference proteome</keyword>
<organism evidence="1 2">
    <name type="scientific">Fusarium denticulatum</name>
    <dbReference type="NCBI Taxonomy" id="48507"/>
    <lineage>
        <taxon>Eukaryota</taxon>
        <taxon>Fungi</taxon>
        <taxon>Dikarya</taxon>
        <taxon>Ascomycota</taxon>
        <taxon>Pezizomycotina</taxon>
        <taxon>Sordariomycetes</taxon>
        <taxon>Hypocreomycetidae</taxon>
        <taxon>Hypocreales</taxon>
        <taxon>Nectriaceae</taxon>
        <taxon>Fusarium</taxon>
        <taxon>Fusarium fujikuroi species complex</taxon>
    </lineage>
</organism>
<reference evidence="1 2" key="1">
    <citation type="submission" date="2020-05" db="EMBL/GenBank/DDBJ databases">
        <title>Identification and distribution of gene clusters putatively required for synthesis of sphingolipid metabolism inhibitors in phylogenetically diverse species of the filamentous fungus Fusarium.</title>
        <authorList>
            <person name="Kim H.-S."/>
            <person name="Busman M."/>
            <person name="Brown D.W."/>
            <person name="Divon H."/>
            <person name="Uhlig S."/>
            <person name="Proctor R.H."/>
        </authorList>
    </citation>
    <scope>NUCLEOTIDE SEQUENCE [LARGE SCALE GENOMIC DNA]</scope>
    <source>
        <strain evidence="1 2">NRRL 25311</strain>
    </source>
</reference>
<evidence type="ECO:0000313" key="1">
    <source>
        <dbReference type="EMBL" id="KAF5684378.1"/>
    </source>
</evidence>
<dbReference type="Proteomes" id="UP000562682">
    <property type="component" value="Unassembled WGS sequence"/>
</dbReference>
<evidence type="ECO:0000313" key="2">
    <source>
        <dbReference type="Proteomes" id="UP000562682"/>
    </source>
</evidence>
<dbReference type="EMBL" id="JAAOAK010000181">
    <property type="protein sequence ID" value="KAF5684378.1"/>
    <property type="molecule type" value="Genomic_DNA"/>
</dbReference>
<gene>
    <name evidence="1" type="ORF">FDENT_6727</name>
</gene>
<name>A0A8H5X7P4_9HYPO</name>
<sequence>MNRGMDEMNTWKHISLLIGRKSRQETVSRRRDRRLRVAGARLRGQLPRSKAYGFDSLTDGWVGSGLILPRLRMRPPTLVLMLEETSGTRQTQKNRSEHTRRIKPKPKSAIANYSAWAFGAEEKQDKQPASLEKVVKDLDNVRDGLVLLPRALEQNVSIPPASKRERRFVATAPRLTTV</sequence>
<comment type="caution">
    <text evidence="1">The sequence shown here is derived from an EMBL/GenBank/DDBJ whole genome shotgun (WGS) entry which is preliminary data.</text>
</comment>
<proteinExistence type="predicted"/>
<dbReference type="AlphaFoldDB" id="A0A8H5X7P4"/>
<protein>
    <submittedName>
        <fullName evidence="1">Uncharacterized protein</fullName>
    </submittedName>
</protein>
<accession>A0A8H5X7P4</accession>